<evidence type="ECO:0008006" key="3">
    <source>
        <dbReference type="Google" id="ProtNLM"/>
    </source>
</evidence>
<accession>A0AAV7MK30</accession>
<evidence type="ECO:0000313" key="2">
    <source>
        <dbReference type="Proteomes" id="UP001066276"/>
    </source>
</evidence>
<dbReference type="InterPro" id="IPR026194">
    <property type="entry name" value="PrRP"/>
</dbReference>
<dbReference type="Proteomes" id="UP001066276">
    <property type="component" value="Chromosome 10"/>
</dbReference>
<protein>
    <recommendedName>
        <fullName evidence="3">Prolactin-releasing peptide</fullName>
    </recommendedName>
</protein>
<dbReference type="Pfam" id="PF15172">
    <property type="entry name" value="Prolactin_RP"/>
    <property type="match status" value="1"/>
</dbReference>
<dbReference type="AlphaFoldDB" id="A0AAV7MK30"/>
<organism evidence="1 2">
    <name type="scientific">Pleurodeles waltl</name>
    <name type="common">Iberian ribbed newt</name>
    <dbReference type="NCBI Taxonomy" id="8319"/>
    <lineage>
        <taxon>Eukaryota</taxon>
        <taxon>Metazoa</taxon>
        <taxon>Chordata</taxon>
        <taxon>Craniata</taxon>
        <taxon>Vertebrata</taxon>
        <taxon>Euteleostomi</taxon>
        <taxon>Amphibia</taxon>
        <taxon>Batrachia</taxon>
        <taxon>Caudata</taxon>
        <taxon>Salamandroidea</taxon>
        <taxon>Salamandridae</taxon>
        <taxon>Pleurodelinae</taxon>
        <taxon>Pleurodeles</taxon>
    </lineage>
</organism>
<dbReference type="EMBL" id="JANPWB010000014">
    <property type="protein sequence ID" value="KAJ1100580.1"/>
    <property type="molecule type" value="Genomic_DNA"/>
</dbReference>
<comment type="caution">
    <text evidence="1">The sequence shown here is derived from an EMBL/GenBank/DDBJ whole genome shotgun (WGS) entry which is preliminary data.</text>
</comment>
<name>A0AAV7MK30_PLEWA</name>
<dbReference type="PANTHER" id="PTHR17206:SF0">
    <property type="entry name" value="PRRP PROTEIN"/>
    <property type="match status" value="1"/>
</dbReference>
<evidence type="ECO:0000313" key="1">
    <source>
        <dbReference type="EMBL" id="KAJ1100580.1"/>
    </source>
</evidence>
<dbReference type="PANTHER" id="PTHR17206">
    <property type="entry name" value="PROLACTIN-RELEASING PEPTIDE"/>
    <property type="match status" value="1"/>
</dbReference>
<gene>
    <name evidence="1" type="ORF">NDU88_005661</name>
</gene>
<dbReference type="GO" id="GO:0005179">
    <property type="term" value="F:hormone activity"/>
    <property type="evidence" value="ECO:0007669"/>
    <property type="project" value="InterPro"/>
</dbReference>
<proteinExistence type="predicted"/>
<reference evidence="1" key="1">
    <citation type="journal article" date="2022" name="bioRxiv">
        <title>Sequencing and chromosome-scale assembly of the giantPleurodeles waltlgenome.</title>
        <authorList>
            <person name="Brown T."/>
            <person name="Elewa A."/>
            <person name="Iarovenko S."/>
            <person name="Subramanian E."/>
            <person name="Araus A.J."/>
            <person name="Petzold A."/>
            <person name="Susuki M."/>
            <person name="Suzuki K.-i.T."/>
            <person name="Hayashi T."/>
            <person name="Toyoda A."/>
            <person name="Oliveira C."/>
            <person name="Osipova E."/>
            <person name="Leigh N.D."/>
            <person name="Simon A."/>
            <person name="Yun M.H."/>
        </authorList>
    </citation>
    <scope>NUCLEOTIDE SEQUENCE</scope>
    <source>
        <strain evidence="1">20211129_DDA</strain>
        <tissue evidence="1">Liver</tissue>
    </source>
</reference>
<keyword evidence="2" id="KW-1185">Reference proteome</keyword>
<sequence>MVSFGFTSVQSRSLSHQIDNRSPEVDPIWYVGRGVRPIGRFGKRQIMKNSSGLRHGINNIEFILKALLQQELHKADRAVNEDGW</sequence>